<dbReference type="EMBL" id="AP022577">
    <property type="protein sequence ID" value="BBX83192.1"/>
    <property type="molecule type" value="Genomic_DNA"/>
</dbReference>
<dbReference type="InterPro" id="IPR050109">
    <property type="entry name" value="HTH-type_TetR-like_transc_reg"/>
</dbReference>
<organism evidence="6 7">
    <name type="scientific">Mycolicibacterium aubagnense</name>
    <dbReference type="NCBI Taxonomy" id="319707"/>
    <lineage>
        <taxon>Bacteria</taxon>
        <taxon>Bacillati</taxon>
        <taxon>Actinomycetota</taxon>
        <taxon>Actinomycetes</taxon>
        <taxon>Mycobacteriales</taxon>
        <taxon>Mycobacteriaceae</taxon>
        <taxon>Mycolicibacterium</taxon>
    </lineage>
</organism>
<feature type="domain" description="HTH tetR-type" evidence="5">
    <location>
        <begin position="17"/>
        <end position="77"/>
    </location>
</feature>
<dbReference type="PANTHER" id="PTHR30055:SF234">
    <property type="entry name" value="HTH-TYPE TRANSCRIPTIONAL REGULATOR BETI"/>
    <property type="match status" value="1"/>
</dbReference>
<dbReference type="Proteomes" id="UP000465609">
    <property type="component" value="Chromosome"/>
</dbReference>
<dbReference type="Gene3D" id="1.10.357.10">
    <property type="entry name" value="Tetracycline Repressor, domain 2"/>
    <property type="match status" value="1"/>
</dbReference>
<evidence type="ECO:0000259" key="5">
    <source>
        <dbReference type="PROSITE" id="PS50977"/>
    </source>
</evidence>
<evidence type="ECO:0000313" key="7">
    <source>
        <dbReference type="Proteomes" id="UP000465609"/>
    </source>
</evidence>
<dbReference type="InterPro" id="IPR009057">
    <property type="entry name" value="Homeodomain-like_sf"/>
</dbReference>
<evidence type="ECO:0000256" key="2">
    <source>
        <dbReference type="ARBA" id="ARBA00023125"/>
    </source>
</evidence>
<keyword evidence="2 4" id="KW-0238">DNA-binding</keyword>
<name>A0ABN5YN45_9MYCO</name>
<dbReference type="PRINTS" id="PR00455">
    <property type="entry name" value="HTHTETR"/>
</dbReference>
<dbReference type="InterPro" id="IPR001647">
    <property type="entry name" value="HTH_TetR"/>
</dbReference>
<keyword evidence="7" id="KW-1185">Reference proteome</keyword>
<evidence type="ECO:0000313" key="6">
    <source>
        <dbReference type="EMBL" id="BBX83192.1"/>
    </source>
</evidence>
<proteinExistence type="predicted"/>
<dbReference type="RefSeq" id="WP_138231143.1">
    <property type="nucleotide sequence ID" value="NZ_AP022577.1"/>
</dbReference>
<evidence type="ECO:0000256" key="1">
    <source>
        <dbReference type="ARBA" id="ARBA00023015"/>
    </source>
</evidence>
<dbReference type="SUPFAM" id="SSF46689">
    <property type="entry name" value="Homeodomain-like"/>
    <property type="match status" value="1"/>
</dbReference>
<reference evidence="6 7" key="1">
    <citation type="journal article" date="2019" name="Emerg. Microbes Infect.">
        <title>Comprehensive subspecies identification of 175 nontuberculous mycobacteria species based on 7547 genomic profiles.</title>
        <authorList>
            <person name="Matsumoto Y."/>
            <person name="Kinjo T."/>
            <person name="Motooka D."/>
            <person name="Nabeya D."/>
            <person name="Jung N."/>
            <person name="Uechi K."/>
            <person name="Horii T."/>
            <person name="Iida T."/>
            <person name="Fujita J."/>
            <person name="Nakamura S."/>
        </authorList>
    </citation>
    <scope>NUCLEOTIDE SEQUENCE [LARGE SCALE GENOMIC DNA]</scope>
    <source>
        <strain evidence="6 7">JCM 15296</strain>
    </source>
</reference>
<protein>
    <submittedName>
        <fullName evidence="6">TetR family transcriptional regulator</fullName>
    </submittedName>
</protein>
<keyword evidence="3" id="KW-0804">Transcription</keyword>
<keyword evidence="1" id="KW-0805">Transcription regulation</keyword>
<accession>A0ABN5YN45</accession>
<evidence type="ECO:0000256" key="4">
    <source>
        <dbReference type="PROSITE-ProRule" id="PRU00335"/>
    </source>
</evidence>
<dbReference type="PANTHER" id="PTHR30055">
    <property type="entry name" value="HTH-TYPE TRANSCRIPTIONAL REGULATOR RUTR"/>
    <property type="match status" value="1"/>
</dbReference>
<gene>
    <name evidence="6" type="ORF">MAUB_10650</name>
</gene>
<dbReference type="PROSITE" id="PS50977">
    <property type="entry name" value="HTH_TETR_2"/>
    <property type="match status" value="1"/>
</dbReference>
<evidence type="ECO:0000256" key="3">
    <source>
        <dbReference type="ARBA" id="ARBA00023163"/>
    </source>
</evidence>
<dbReference type="Pfam" id="PF00440">
    <property type="entry name" value="TetR_N"/>
    <property type="match status" value="1"/>
</dbReference>
<feature type="DNA-binding region" description="H-T-H motif" evidence="4">
    <location>
        <begin position="40"/>
        <end position="59"/>
    </location>
</feature>
<sequence length="235" mass="25614">MSRPGRPRHRDALRPGSTAVEQILDAAGELFVTQGFTVTSTRSIAEAVGIRQASLYHHFPNKEAILEALLDATVVPSLEFARRVTRSVDDPKAALWAVTAGDAANLLSVPWNLGRLYLLPEVDGIEGFHRRRRELHAVYRELAINAVGGRDEFRCGLPVRLTETVIAQRVDDPDITGDEVAGEKVAEAIADAALRVLGVDVDEALRTEGRALVEQHLLEPSQDSGASRRSASKQL</sequence>